<feature type="compositionally biased region" description="Polar residues" evidence="7">
    <location>
        <begin position="1376"/>
        <end position="1395"/>
    </location>
</feature>
<feature type="compositionally biased region" description="Polar residues" evidence="7">
    <location>
        <begin position="470"/>
        <end position="479"/>
    </location>
</feature>
<evidence type="ECO:0000256" key="6">
    <source>
        <dbReference type="ARBA" id="ARBA00023054"/>
    </source>
</evidence>
<proteinExistence type="inferred from homology"/>
<feature type="domain" description="Disease resistance protein winged helix" evidence="9">
    <location>
        <begin position="824"/>
        <end position="897"/>
    </location>
</feature>
<dbReference type="Proteomes" id="UP000243499">
    <property type="component" value="Chromosome 8"/>
</dbReference>
<organism evidence="11">
    <name type="scientific">Panicum hallii</name>
    <dbReference type="NCBI Taxonomy" id="206008"/>
    <lineage>
        <taxon>Eukaryota</taxon>
        <taxon>Viridiplantae</taxon>
        <taxon>Streptophyta</taxon>
        <taxon>Embryophyta</taxon>
        <taxon>Tracheophyta</taxon>
        <taxon>Spermatophyta</taxon>
        <taxon>Magnoliopsida</taxon>
        <taxon>Liliopsida</taxon>
        <taxon>Poales</taxon>
        <taxon>Poaceae</taxon>
        <taxon>PACMAD clade</taxon>
        <taxon>Panicoideae</taxon>
        <taxon>Panicodae</taxon>
        <taxon>Paniceae</taxon>
        <taxon>Panicinae</taxon>
        <taxon>Panicum</taxon>
        <taxon>Panicum sect. Panicum</taxon>
    </lineage>
</organism>
<dbReference type="PANTHER" id="PTHR23155">
    <property type="entry name" value="DISEASE RESISTANCE PROTEIN RP"/>
    <property type="match status" value="1"/>
</dbReference>
<feature type="domain" description="Disease resistance N-terminal" evidence="8">
    <location>
        <begin position="11"/>
        <end position="86"/>
    </location>
</feature>
<feature type="compositionally biased region" description="Polar residues" evidence="7">
    <location>
        <begin position="1352"/>
        <end position="1369"/>
    </location>
</feature>
<dbReference type="GO" id="GO:0000166">
    <property type="term" value="F:nucleotide binding"/>
    <property type="evidence" value="ECO:0007669"/>
    <property type="project" value="UniProtKB-KW"/>
</dbReference>
<name>A0A2S3IF06_9POAL</name>
<dbReference type="SUPFAM" id="SSF52058">
    <property type="entry name" value="L domain-like"/>
    <property type="match status" value="1"/>
</dbReference>
<comment type="similarity">
    <text evidence="1">Belongs to the disease resistance NB-LRR family.</text>
</comment>
<dbReference type="InterPro" id="IPR041118">
    <property type="entry name" value="Rx_N"/>
</dbReference>
<evidence type="ECO:0000259" key="9">
    <source>
        <dbReference type="Pfam" id="PF23559"/>
    </source>
</evidence>
<feature type="region of interest" description="Disordered" evidence="7">
    <location>
        <begin position="1285"/>
        <end position="1395"/>
    </location>
</feature>
<keyword evidence="5" id="KW-0611">Plant defense</keyword>
<accession>A0A2S3IF06</accession>
<evidence type="ECO:0000256" key="7">
    <source>
        <dbReference type="SAM" id="MobiDB-lite"/>
    </source>
</evidence>
<feature type="compositionally biased region" description="Basic and acidic residues" evidence="7">
    <location>
        <begin position="557"/>
        <end position="567"/>
    </location>
</feature>
<evidence type="ECO:0000256" key="5">
    <source>
        <dbReference type="ARBA" id="ARBA00022821"/>
    </source>
</evidence>
<feature type="compositionally biased region" description="Low complexity" evidence="7">
    <location>
        <begin position="1285"/>
        <end position="1308"/>
    </location>
</feature>
<evidence type="ECO:0000313" key="11">
    <source>
        <dbReference type="EMBL" id="PAN43258.1"/>
    </source>
</evidence>
<gene>
    <name evidence="11" type="ORF">PAHAL_8G223700</name>
</gene>
<dbReference type="EMBL" id="CM008053">
    <property type="protein sequence ID" value="PAN43258.1"/>
    <property type="molecule type" value="Genomic_DNA"/>
</dbReference>
<feature type="domain" description="Disease resistance R13L4/SHOC-2-like LRR" evidence="10">
    <location>
        <begin position="940"/>
        <end position="1290"/>
    </location>
</feature>
<dbReference type="InterPro" id="IPR032675">
    <property type="entry name" value="LRR_dom_sf"/>
</dbReference>
<feature type="region of interest" description="Disordered" evidence="7">
    <location>
        <begin position="557"/>
        <end position="623"/>
    </location>
</feature>
<dbReference type="InterPro" id="IPR038005">
    <property type="entry name" value="RX-like_CC"/>
</dbReference>
<evidence type="ECO:0000256" key="2">
    <source>
        <dbReference type="ARBA" id="ARBA00022614"/>
    </source>
</evidence>
<evidence type="ECO:0000259" key="10">
    <source>
        <dbReference type="Pfam" id="PF23598"/>
    </source>
</evidence>
<feature type="compositionally biased region" description="Polar residues" evidence="7">
    <location>
        <begin position="589"/>
        <end position="601"/>
    </location>
</feature>
<dbReference type="CDD" id="cd14798">
    <property type="entry name" value="RX-CC_like"/>
    <property type="match status" value="1"/>
</dbReference>
<feature type="compositionally biased region" description="Basic and acidic residues" evidence="7">
    <location>
        <begin position="602"/>
        <end position="619"/>
    </location>
</feature>
<keyword evidence="4" id="KW-0547">Nucleotide-binding</keyword>
<dbReference type="Pfam" id="PF23559">
    <property type="entry name" value="WHD_DRP"/>
    <property type="match status" value="1"/>
</dbReference>
<dbReference type="InterPro" id="IPR044974">
    <property type="entry name" value="Disease_R_plants"/>
</dbReference>
<dbReference type="Gene3D" id="1.20.5.4130">
    <property type="match status" value="1"/>
</dbReference>
<dbReference type="InterPro" id="IPR036388">
    <property type="entry name" value="WH-like_DNA-bd_sf"/>
</dbReference>
<dbReference type="Pfam" id="PF18052">
    <property type="entry name" value="Rx_N"/>
    <property type="match status" value="1"/>
</dbReference>
<feature type="region of interest" description="Disordered" evidence="7">
    <location>
        <begin position="470"/>
        <end position="497"/>
    </location>
</feature>
<dbReference type="Gramene" id="PAN43258">
    <property type="protein sequence ID" value="PAN43258"/>
    <property type="gene ID" value="PAHAL_8G223700"/>
</dbReference>
<protein>
    <submittedName>
        <fullName evidence="11">Uncharacterized protein</fullName>
    </submittedName>
</protein>
<evidence type="ECO:0000256" key="4">
    <source>
        <dbReference type="ARBA" id="ARBA00022741"/>
    </source>
</evidence>
<dbReference type="SUPFAM" id="SSF52540">
    <property type="entry name" value="P-loop containing nucleoside triphosphate hydrolases"/>
    <property type="match status" value="1"/>
</dbReference>
<dbReference type="GO" id="GO:0098542">
    <property type="term" value="P:defense response to other organism"/>
    <property type="evidence" value="ECO:0007669"/>
    <property type="project" value="TreeGrafter"/>
</dbReference>
<dbReference type="Gene3D" id="1.10.10.10">
    <property type="entry name" value="Winged helix-like DNA-binding domain superfamily/Winged helix DNA-binding domain"/>
    <property type="match status" value="1"/>
</dbReference>
<dbReference type="Pfam" id="PF23598">
    <property type="entry name" value="LRR_14"/>
    <property type="match status" value="1"/>
</dbReference>
<keyword evidence="6" id="KW-0175">Coiled coil</keyword>
<dbReference type="InterPro" id="IPR058922">
    <property type="entry name" value="WHD_DRP"/>
</dbReference>
<evidence type="ECO:0000259" key="8">
    <source>
        <dbReference type="Pfam" id="PF18052"/>
    </source>
</evidence>
<feature type="compositionally biased region" description="Low complexity" evidence="7">
    <location>
        <begin position="1319"/>
        <end position="1346"/>
    </location>
</feature>
<keyword evidence="2" id="KW-0433">Leucine-rich repeat</keyword>
<keyword evidence="3" id="KW-0677">Repeat</keyword>
<dbReference type="PANTHER" id="PTHR23155:SF1062">
    <property type="entry name" value="OS11G0579400 PROTEIN"/>
    <property type="match status" value="1"/>
</dbReference>
<evidence type="ECO:0000256" key="3">
    <source>
        <dbReference type="ARBA" id="ARBA00022737"/>
    </source>
</evidence>
<dbReference type="Gene3D" id="3.80.10.10">
    <property type="entry name" value="Ribonuclease Inhibitor"/>
    <property type="match status" value="1"/>
</dbReference>
<reference evidence="11" key="1">
    <citation type="submission" date="2018-04" db="EMBL/GenBank/DDBJ databases">
        <title>WGS assembly of Panicum hallii.</title>
        <authorList>
            <person name="Lovell J."/>
            <person name="Jenkins J."/>
            <person name="Lowry D."/>
            <person name="Mamidi S."/>
            <person name="Sreedasyam A."/>
            <person name="Weng X."/>
            <person name="Barry K."/>
            <person name="Bonette J."/>
            <person name="Campitelli B."/>
            <person name="Daum C."/>
            <person name="Gordon S."/>
            <person name="Gould B."/>
            <person name="Lipzen A."/>
            <person name="Macqueen A."/>
            <person name="Palacio-Mejia J."/>
            <person name="Plott C."/>
            <person name="Shakirov E."/>
            <person name="Shu S."/>
            <person name="Yoshinaga Y."/>
            <person name="Zane M."/>
            <person name="Rokhsar D."/>
            <person name="Grimwood J."/>
            <person name="Schmutz J."/>
            <person name="Juenger T."/>
        </authorList>
    </citation>
    <scope>NUCLEOTIDE SEQUENCE [LARGE SCALE GENOMIC DNA]</scope>
    <source>
        <strain evidence="11">FIL2</strain>
    </source>
</reference>
<evidence type="ECO:0000256" key="1">
    <source>
        <dbReference type="ARBA" id="ARBA00008894"/>
    </source>
</evidence>
<dbReference type="InterPro" id="IPR027417">
    <property type="entry name" value="P-loop_NTPase"/>
</dbReference>
<sequence length="1572" mass="176988">MAELAAGAVTSLLGVIRNEWRLLGRVGGDVHFIREEMESMNSFLMHLARTVPPGGEHDEQVQTWMNQVRVLAHDCNNCIDLYLYRGNPDIHLGRDPLRRCLRLVPWFLQKMLAQHRAALELSVLKERARDVGKRRLRYGVEVPKKAAAAPGPVPGAVPADAAHQGMRSREGSLVRVDDGGEDGGHDQLWTTTATDAASGRIRGALFGLYVREDYFNDQLAEWIEQVRAQAQWRAPDSRGRHDTRCVAFVVPSTESGTIARQASAVAKKHVKNTILVDIPSLHIWRMLGPKNILYYILREIELKVKQREADAKSQTQQQQQGQGIDRWRIRGEKQARIREIKTDIKKLKVIEKIEEIKTHIEKVKGDNKKLQPYLTKPTKKEDYITKNKILKEDHALAELLVLLLMPSAAADQMDKKNMLTLAEHHDVIIEKAAKKLKEHMEQVNTKAAGQGIIHSVAQYEHILHDVFPRMSSSTSQPQDAQEEDTRQATTEATTPGKIQIREIVDKVKQEILSEVFMAIGDKGQEATKTDTTTTTSTTTLDEAQVKKMIQEAIQQLKEEKPADKKQETGVSGGQGPTTEAPKKEPNKPDTGSSNPVNTGQEKSTDKKQENDDEATKKTGEILGSTIKETTEKMKDIQKKIKRQLDINGIVAKIKNHLKREETLIILKVDDKYVSQWEQTRSALSLLPCISVVMILTKTETNLKRAKEEYCYPKGEPIDYSSLAALYHGIVLEITGLQKSEYNDDEAQILRTILDKCESNELCMKIFAHALYAKPKRSKEELHRLHNNLQALPQKSYHSIAMKMFKFSCRDMPKEYQSCLLYLAIFPRGHKIRRSTVVGRWVAERMITTEDWRWSSSVQIAEQCFDALVTRGLVCSAEISATGKVKSCMVGNLAYDFITKMAKKHRIVEPRLSHHLVRFFSIFSDLHLRVSDKINDFLERLSESSQWPRLKVLDLEGCRCFKNNRRYLRNICNKIVLLKYLSLRGTDVNWLPREINNLRELEVLDIQQTEVPESFTRDLLLLKLKRLLAGNKSPSPHRTGGVGSTSSHDHVLVPVKIEKMLDMEVLSNVKAKSDQDFDDIGKLWQLRKLGVVINIKDKHTHLMNLLKAISNLHECLQSLSITLDATGHKGAPSRDSRDSPMVLLDNKIEEYPKVLESLSISGNIHILQDRFLPSVLTDKNTPLIKLTLSNTLLRQDNLVALANLHMLRCLKLRHNTYTHNKLTFKEVQFKKLDYFHVEGSNWIEISFEEDTAAPELKKIVLSFDNIESIGGVHHLKNLEELELNKYNKGSSSNSGGITDTTTTNPADTSVANPSTLPLNASAAAVVPSTATGTDPTTSAPAGGAANPSPRPLTASTSAVANDHVPSTPTVRNPAPSPTANTTADAVNPSPSTQTTSANQVLIPKLLSDARQVSKVTLCGTMLKQGGLRALARMENIRCLVLLHESYGERRLDLNKDEFPRLNVLIVSCSTVTEIRFESGSSPKLEKIVWTFANMNSFSGIGNLTRLKELELIGDSLPDRVKEDIDKHRDTIRFTHYKPESQDQTVRGTEKGDSVPSRVHIWKDKQVWCRRRNY</sequence>
<dbReference type="InterPro" id="IPR055414">
    <property type="entry name" value="LRR_R13L4/SHOC2-like"/>
</dbReference>